<accession>A0A7T8QWD1</accession>
<evidence type="ECO:0000313" key="2">
    <source>
        <dbReference type="Proteomes" id="UP000595437"/>
    </source>
</evidence>
<organism evidence="1 2">
    <name type="scientific">Caligus rogercresseyi</name>
    <name type="common">Sea louse</name>
    <dbReference type="NCBI Taxonomy" id="217165"/>
    <lineage>
        <taxon>Eukaryota</taxon>
        <taxon>Metazoa</taxon>
        <taxon>Ecdysozoa</taxon>
        <taxon>Arthropoda</taxon>
        <taxon>Crustacea</taxon>
        <taxon>Multicrustacea</taxon>
        <taxon>Hexanauplia</taxon>
        <taxon>Copepoda</taxon>
        <taxon>Siphonostomatoida</taxon>
        <taxon>Caligidae</taxon>
        <taxon>Caligus</taxon>
    </lineage>
</organism>
<sequence>QLQISADLIRFYEPCKDCGKIYNDTIHAFVDCPMVSVLKKFVALNVRGMEKCVNNYVQAYILFGSNGRRKSTSARSKAIEFAILNSKALVAKKLTSRDLLLPTELRGIIVAAVARYAAFSTRVPDASGDNWTLASDLIKYFPSISTHHLKAVNKVLKHFK</sequence>
<feature type="non-terminal residue" evidence="1">
    <location>
        <position position="1"/>
    </location>
</feature>
<name>A0A7T8QWD1_CALRO</name>
<reference evidence="2" key="1">
    <citation type="submission" date="2021-01" db="EMBL/GenBank/DDBJ databases">
        <title>Caligus Genome Assembly.</title>
        <authorList>
            <person name="Gallardo-Escarate C."/>
        </authorList>
    </citation>
    <scope>NUCLEOTIDE SEQUENCE [LARGE SCALE GENOMIC DNA]</scope>
</reference>
<proteinExistence type="predicted"/>
<keyword evidence="2" id="KW-1185">Reference proteome</keyword>
<dbReference type="AlphaFoldDB" id="A0A7T8QWD1"/>
<dbReference type="EMBL" id="CP045891">
    <property type="protein sequence ID" value="QQP57545.1"/>
    <property type="molecule type" value="Genomic_DNA"/>
</dbReference>
<evidence type="ECO:0000313" key="1">
    <source>
        <dbReference type="EMBL" id="QQP57545.1"/>
    </source>
</evidence>
<gene>
    <name evidence="1" type="ORF">FKW44_002569</name>
</gene>
<dbReference type="Proteomes" id="UP000595437">
    <property type="component" value="Chromosome 2"/>
</dbReference>
<protein>
    <submittedName>
        <fullName evidence="1">Uncharacterized protein</fullName>
    </submittedName>
</protein>